<proteinExistence type="predicted"/>
<evidence type="ECO:0000313" key="2">
    <source>
        <dbReference type="EMBL" id="GAA5003320.1"/>
    </source>
</evidence>
<accession>A0ABP9IP65</accession>
<evidence type="ECO:0000313" key="3">
    <source>
        <dbReference type="Proteomes" id="UP001501759"/>
    </source>
</evidence>
<name>A0ABP9IP65_9ACTN</name>
<feature type="region of interest" description="Disordered" evidence="1">
    <location>
        <begin position="212"/>
        <end position="231"/>
    </location>
</feature>
<evidence type="ECO:0008006" key="4">
    <source>
        <dbReference type="Google" id="ProtNLM"/>
    </source>
</evidence>
<dbReference type="Proteomes" id="UP001501759">
    <property type="component" value="Unassembled WGS sequence"/>
</dbReference>
<dbReference type="EMBL" id="BAABKB010000003">
    <property type="protein sequence ID" value="GAA5003320.1"/>
    <property type="molecule type" value="Genomic_DNA"/>
</dbReference>
<keyword evidence="3" id="KW-1185">Reference proteome</keyword>
<reference evidence="3" key="1">
    <citation type="journal article" date="2019" name="Int. J. Syst. Evol. Microbiol.">
        <title>The Global Catalogue of Microorganisms (GCM) 10K type strain sequencing project: providing services to taxonomists for standard genome sequencing and annotation.</title>
        <authorList>
            <consortium name="The Broad Institute Genomics Platform"/>
            <consortium name="The Broad Institute Genome Sequencing Center for Infectious Disease"/>
            <person name="Wu L."/>
            <person name="Ma J."/>
        </authorList>
    </citation>
    <scope>NUCLEOTIDE SEQUENCE [LARGE SCALE GENOMIC DNA]</scope>
    <source>
        <strain evidence="3">JCM 18409</strain>
    </source>
</reference>
<sequence>MTEISRLDPTLSARTIPPMSFVVPDGFHALPVGVSASERAAAAAEFVRGLYPGGDSELWQSTTPYYELVTEAMATAGLAYSAFGLFGLEEQGVAHCSFTVAAYASDHADPDIAAQGILAVLASDPLNDARRLDLPCGSAVSCISVRELTLSPEVTAGGTEVTLTTGQIQIHIPFPTGPYTAVVTVDTAAMEYWGEFCDMTTAVLQTVSFADTDQEPHPAPDTTAPQRTVQL</sequence>
<protein>
    <recommendedName>
        <fullName evidence="4">PE-PGRS family protein</fullName>
    </recommendedName>
</protein>
<comment type="caution">
    <text evidence="2">The sequence shown here is derived from an EMBL/GenBank/DDBJ whole genome shotgun (WGS) entry which is preliminary data.</text>
</comment>
<organism evidence="2 3">
    <name type="scientific">Streptomyces siamensis</name>
    <dbReference type="NCBI Taxonomy" id="1274986"/>
    <lineage>
        <taxon>Bacteria</taxon>
        <taxon>Bacillati</taxon>
        <taxon>Actinomycetota</taxon>
        <taxon>Actinomycetes</taxon>
        <taxon>Kitasatosporales</taxon>
        <taxon>Streptomycetaceae</taxon>
        <taxon>Streptomyces</taxon>
    </lineage>
</organism>
<gene>
    <name evidence="2" type="ORF">GCM10023335_19060</name>
</gene>
<evidence type="ECO:0000256" key="1">
    <source>
        <dbReference type="SAM" id="MobiDB-lite"/>
    </source>
</evidence>
<dbReference type="RefSeq" id="WP_345644500.1">
    <property type="nucleotide sequence ID" value="NZ_BAABKB010000003.1"/>
</dbReference>